<comment type="caution">
    <text evidence="1">The sequence shown here is derived from an EMBL/GenBank/DDBJ whole genome shotgun (WGS) entry which is preliminary data.</text>
</comment>
<protein>
    <submittedName>
        <fullName evidence="1">Uncharacterized protein</fullName>
    </submittedName>
</protein>
<accession>A0ABT3J4A7</accession>
<reference evidence="1 2" key="1">
    <citation type="submission" date="2022-10" db="EMBL/GenBank/DDBJ databases">
        <title>Defluviimonas sp. CAU 1641 isolated from mud.</title>
        <authorList>
            <person name="Kim W."/>
        </authorList>
    </citation>
    <scope>NUCLEOTIDE SEQUENCE [LARGE SCALE GENOMIC DNA]</scope>
    <source>
        <strain evidence="1 2">CAU 1641</strain>
    </source>
</reference>
<dbReference type="EMBL" id="JAPDOG010000011">
    <property type="protein sequence ID" value="MCW3782526.1"/>
    <property type="molecule type" value="Genomic_DNA"/>
</dbReference>
<name>A0ABT3J4A7_9RHOB</name>
<keyword evidence="2" id="KW-1185">Reference proteome</keyword>
<gene>
    <name evidence="1" type="ORF">OM960_13120</name>
</gene>
<evidence type="ECO:0000313" key="1">
    <source>
        <dbReference type="EMBL" id="MCW3782526.1"/>
    </source>
</evidence>
<evidence type="ECO:0000313" key="2">
    <source>
        <dbReference type="Proteomes" id="UP001207582"/>
    </source>
</evidence>
<proteinExistence type="predicted"/>
<dbReference type="RefSeq" id="WP_264772259.1">
    <property type="nucleotide sequence ID" value="NZ_JAPDOG010000011.1"/>
</dbReference>
<dbReference type="Proteomes" id="UP001207582">
    <property type="component" value="Unassembled WGS sequence"/>
</dbReference>
<sequence>MVREEDIRSADFDFRETRISAGGETDVFSAGPESSFEIHILLKPSQVPACRGQMIYDGIRVVSPDGRPVRIIGEDGRALDAEMREVLAWEIVEDHHKSAEYAYGRAPARHASGALAVPGEVIAPARDREGCTIEF</sequence>
<organism evidence="1 2">
    <name type="scientific">Defluviimonas salinarum</name>
    <dbReference type="NCBI Taxonomy" id="2992147"/>
    <lineage>
        <taxon>Bacteria</taxon>
        <taxon>Pseudomonadati</taxon>
        <taxon>Pseudomonadota</taxon>
        <taxon>Alphaproteobacteria</taxon>
        <taxon>Rhodobacterales</taxon>
        <taxon>Paracoccaceae</taxon>
        <taxon>Albidovulum</taxon>
    </lineage>
</organism>